<evidence type="ECO:0000313" key="2">
    <source>
        <dbReference type="EnsemblProtists" id="EOD24792"/>
    </source>
</evidence>
<dbReference type="GeneID" id="17270337"/>
<dbReference type="PaxDb" id="2903-EOD24792"/>
<accession>A0A0D3JMQ7</accession>
<dbReference type="RefSeq" id="XP_005777221.1">
    <property type="nucleotide sequence ID" value="XM_005777164.1"/>
</dbReference>
<feature type="region of interest" description="Disordered" evidence="1">
    <location>
        <begin position="55"/>
        <end position="86"/>
    </location>
</feature>
<keyword evidence="3" id="KW-1185">Reference proteome</keyword>
<organism evidence="2 3">
    <name type="scientific">Emiliania huxleyi (strain CCMP1516)</name>
    <dbReference type="NCBI Taxonomy" id="280463"/>
    <lineage>
        <taxon>Eukaryota</taxon>
        <taxon>Haptista</taxon>
        <taxon>Haptophyta</taxon>
        <taxon>Prymnesiophyceae</taxon>
        <taxon>Isochrysidales</taxon>
        <taxon>Noelaerhabdaceae</taxon>
        <taxon>Emiliania</taxon>
    </lineage>
</organism>
<dbReference type="Proteomes" id="UP000013827">
    <property type="component" value="Unassembled WGS sequence"/>
</dbReference>
<name>A0A0D3JMQ7_EMIH1</name>
<evidence type="ECO:0000313" key="3">
    <source>
        <dbReference type="Proteomes" id="UP000013827"/>
    </source>
</evidence>
<reference evidence="2" key="2">
    <citation type="submission" date="2024-10" db="UniProtKB">
        <authorList>
            <consortium name="EnsemblProtists"/>
        </authorList>
    </citation>
    <scope>IDENTIFICATION</scope>
</reference>
<dbReference type="EnsemblProtists" id="EOD24792">
    <property type="protein sequence ID" value="EOD24792"/>
    <property type="gene ID" value="EMIHUDRAFT_238290"/>
</dbReference>
<evidence type="ECO:0000256" key="1">
    <source>
        <dbReference type="SAM" id="MobiDB-lite"/>
    </source>
</evidence>
<reference evidence="3" key="1">
    <citation type="journal article" date="2013" name="Nature">
        <title>Pan genome of the phytoplankton Emiliania underpins its global distribution.</title>
        <authorList>
            <person name="Read B.A."/>
            <person name="Kegel J."/>
            <person name="Klute M.J."/>
            <person name="Kuo A."/>
            <person name="Lefebvre S.C."/>
            <person name="Maumus F."/>
            <person name="Mayer C."/>
            <person name="Miller J."/>
            <person name="Monier A."/>
            <person name="Salamov A."/>
            <person name="Young J."/>
            <person name="Aguilar M."/>
            <person name="Claverie J.M."/>
            <person name="Frickenhaus S."/>
            <person name="Gonzalez K."/>
            <person name="Herman E.K."/>
            <person name="Lin Y.C."/>
            <person name="Napier J."/>
            <person name="Ogata H."/>
            <person name="Sarno A.F."/>
            <person name="Shmutz J."/>
            <person name="Schroeder D."/>
            <person name="de Vargas C."/>
            <person name="Verret F."/>
            <person name="von Dassow P."/>
            <person name="Valentin K."/>
            <person name="Van de Peer Y."/>
            <person name="Wheeler G."/>
            <person name="Dacks J.B."/>
            <person name="Delwiche C.F."/>
            <person name="Dyhrman S.T."/>
            <person name="Glockner G."/>
            <person name="John U."/>
            <person name="Richards T."/>
            <person name="Worden A.Z."/>
            <person name="Zhang X."/>
            <person name="Grigoriev I.V."/>
            <person name="Allen A.E."/>
            <person name="Bidle K."/>
            <person name="Borodovsky M."/>
            <person name="Bowler C."/>
            <person name="Brownlee C."/>
            <person name="Cock J.M."/>
            <person name="Elias M."/>
            <person name="Gladyshev V.N."/>
            <person name="Groth M."/>
            <person name="Guda C."/>
            <person name="Hadaegh A."/>
            <person name="Iglesias-Rodriguez M.D."/>
            <person name="Jenkins J."/>
            <person name="Jones B.M."/>
            <person name="Lawson T."/>
            <person name="Leese F."/>
            <person name="Lindquist E."/>
            <person name="Lobanov A."/>
            <person name="Lomsadze A."/>
            <person name="Malik S.B."/>
            <person name="Marsh M.E."/>
            <person name="Mackinder L."/>
            <person name="Mock T."/>
            <person name="Mueller-Roeber B."/>
            <person name="Pagarete A."/>
            <person name="Parker M."/>
            <person name="Probert I."/>
            <person name="Quesneville H."/>
            <person name="Raines C."/>
            <person name="Rensing S.A."/>
            <person name="Riano-Pachon D.M."/>
            <person name="Richier S."/>
            <person name="Rokitta S."/>
            <person name="Shiraiwa Y."/>
            <person name="Soanes D.M."/>
            <person name="van der Giezen M."/>
            <person name="Wahlund T.M."/>
            <person name="Williams B."/>
            <person name="Wilson W."/>
            <person name="Wolfe G."/>
            <person name="Wurch L.L."/>
        </authorList>
    </citation>
    <scope>NUCLEOTIDE SEQUENCE</scope>
</reference>
<dbReference type="AlphaFoldDB" id="A0A0D3JMQ7"/>
<sequence length="142" mass="14751">MAASWPTIAPDEDIAALLERAQVSAPISDKVVPQLLAQDVGSVAALLEAGSSAMAGGDGAAGERAGGGVAHPSAPEVGPTSRLGMLDPPTHVSYNALRYNATELASNRRRLVGARGVNVDRRGIKTRNRATLDGLELQQFRL</sequence>
<feature type="compositionally biased region" description="Gly residues" evidence="1">
    <location>
        <begin position="56"/>
        <end position="69"/>
    </location>
</feature>
<evidence type="ECO:0008006" key="4">
    <source>
        <dbReference type="Google" id="ProtNLM"/>
    </source>
</evidence>
<dbReference type="KEGG" id="ehx:EMIHUDRAFT_238290"/>
<dbReference type="HOGENOM" id="CLU_1819447_0_0_1"/>
<proteinExistence type="predicted"/>
<protein>
    <recommendedName>
        <fullName evidence="4">CUE domain-containing protein</fullName>
    </recommendedName>
</protein>